<proteinExistence type="predicted"/>
<dbReference type="InterPro" id="IPR046804">
    <property type="entry name" value="DNA-PKcs_N"/>
</dbReference>
<evidence type="ECO:0000313" key="3">
    <source>
        <dbReference type="Proteomes" id="UP000274429"/>
    </source>
</evidence>
<keyword evidence="3" id="KW-1185">Reference proteome</keyword>
<dbReference type="WBParaSite" id="TTAC_0000926601-mRNA-1">
    <property type="protein sequence ID" value="TTAC_0000926601-mRNA-1"/>
    <property type="gene ID" value="TTAC_0000926601"/>
</dbReference>
<gene>
    <name evidence="2" type="ORF">TTAC_LOCUS9251</name>
</gene>
<dbReference type="Proteomes" id="UP000274429">
    <property type="component" value="Unassembled WGS sequence"/>
</dbReference>
<name>A0A158RF94_HYDTA</name>
<reference evidence="4" key="1">
    <citation type="submission" date="2016-04" db="UniProtKB">
        <authorList>
            <consortium name="WormBaseParasite"/>
        </authorList>
    </citation>
    <scope>IDENTIFICATION</scope>
</reference>
<protein>
    <submittedName>
        <fullName evidence="4">DNA-PKcs_N domain-containing protein</fullName>
    </submittedName>
</protein>
<dbReference type="STRING" id="6205.A0A158RF94"/>
<dbReference type="AlphaFoldDB" id="A0A158RF94"/>
<evidence type="ECO:0000259" key="1">
    <source>
        <dbReference type="Pfam" id="PF20500"/>
    </source>
</evidence>
<evidence type="ECO:0000313" key="4">
    <source>
        <dbReference type="WBParaSite" id="TTAC_0000926601-mRNA-1"/>
    </source>
</evidence>
<organism evidence="4">
    <name type="scientific">Hydatigena taeniaeformis</name>
    <name type="common">Feline tapeworm</name>
    <name type="synonym">Taenia taeniaeformis</name>
    <dbReference type="NCBI Taxonomy" id="6205"/>
    <lineage>
        <taxon>Eukaryota</taxon>
        <taxon>Metazoa</taxon>
        <taxon>Spiralia</taxon>
        <taxon>Lophotrochozoa</taxon>
        <taxon>Platyhelminthes</taxon>
        <taxon>Cestoda</taxon>
        <taxon>Eucestoda</taxon>
        <taxon>Cyclophyllidea</taxon>
        <taxon>Taeniidae</taxon>
        <taxon>Hydatigera</taxon>
    </lineage>
</organism>
<accession>A0A158RF94</accession>
<feature type="domain" description="DNA-PKcs N-terminal" evidence="1">
    <location>
        <begin position="139"/>
        <end position="593"/>
    </location>
</feature>
<dbReference type="Pfam" id="PF20500">
    <property type="entry name" value="DNA-PKcs_N"/>
    <property type="match status" value="1"/>
</dbReference>
<evidence type="ECO:0000313" key="2">
    <source>
        <dbReference type="EMBL" id="VDM34008.1"/>
    </source>
</evidence>
<reference evidence="2 3" key="2">
    <citation type="submission" date="2018-11" db="EMBL/GenBank/DDBJ databases">
        <authorList>
            <consortium name="Pathogen Informatics"/>
        </authorList>
    </citation>
    <scope>NUCLEOTIDE SEQUENCE [LARGE SCALE GENOMIC DNA]</scope>
</reference>
<dbReference type="EMBL" id="UYWX01020732">
    <property type="protein sequence ID" value="VDM34008.1"/>
    <property type="molecule type" value="Genomic_DNA"/>
</dbReference>
<dbReference type="OrthoDB" id="431717at2759"/>
<sequence>MEHLRVQIFDFLKNLLSKQLTQSTKKPEFVVISAVLSSLSKIISYSGNELKCDDVTILYNAAIQILLANLDKINQYNPIRSACKLLKSCAKRASVYDWDRTIVYEKHRSTRDSFQILSRMMKEIIHLVEDISVAPMPPKAYCLPDLLEAMANVLAIHSSLQMTEALWRSLKLAIIDCFESYPRLSQSVTEGIAYCIFDTLEILKSESHLISVINEAFYHAVLRTCSHSPIYLGDSESDGDSETEREVVEGNLDSIDQPSVSFQTEIAIPRPSYREYLPLWRTLLGLPTELMIKVERYSRGTTDPSPLIFRLLLTSSLTILKRLDFSYTECSMNTAEMESQVVVKIPQDVLLLSNMTAFFEEILPDCSVATHDDLVTSFLQICLELVEKYPLLSGLYRLLKLSVLLAKRSGLFEEHHSSTVLIHLRSFATSLLEAFPSTGALSADDFSTSRCSCLLGLPLAVFSLHSEDRVLKQFAHVISFACQLAGSQVRCVDLANAAVSAVESWLSEIEPNSPFYAMAFGSLMPALASLLEVQQNRPIRDKALPPPISQRSRSLKNAVQVRRKLWTIARCQSRLYCDSTLSKAQMRVIELIGRNANYWKLLNLVGYSTSVSRQARVSAAEYLHEYIVFGLIKQREMSSDPSDPIEESDSAYWTLLFHISFILGADTDQLISCLFRCLIFQLVHWFAGYRMAGLCEAKLLQKVILRILNLTPPEDDICGFIDSQWPLPELIQTRRTQLASACLQDFLKWMCFEATGTKRRRTSIGNQTFEDLLQLTLDGLCQVGAATQVFTDTVANLLSARPEMCFRYVYLLIDTFKRSLLSAPNQSSTSAAVKRAVGLLIELLKESPDGLIFEDWTTREKQPRLTRVGKSTPIVESLKPTSWEAASVTSCLKALLMACRDPLNGKLFQKLVEQVISASNLHLIPKILPDTGFLLSTFECNLDSLSGFLRCLDNYTWLLSANLVATTTFVEAIQLPESRIITLVKRYCGSEENMGQDEATAIMNFLLSLLHSKLRVELGSVFSEDHTVWSFLGRILLRPIATDARLIDKISFDAEVLLRSINESNQCLIYPANLLTILGLNEEDAVQANAPNTTLSILLKSMGIYSREPNRSKTNQLCNGIANAWHRHIEPCLQNSDFDKEVCVDLLEAVISTSQVVSF</sequence>